<dbReference type="OrthoDB" id="7812215at2759"/>
<dbReference type="SMART" id="SM00689">
    <property type="entry name" value="DM6"/>
    <property type="match status" value="1"/>
</dbReference>
<gene>
    <name evidence="2" type="primary">LOC108070845</name>
</gene>
<dbReference type="Proteomes" id="UP001652661">
    <property type="component" value="Chromosome 2R"/>
</dbReference>
<reference evidence="1" key="1">
    <citation type="submission" date="2025-05" db="UniProtKB">
        <authorList>
            <consortium name="RefSeq"/>
        </authorList>
    </citation>
    <scope>NUCLEOTIDE SEQUENCE [LARGE SCALE GENOMIC DNA]</scope>
    <source>
        <strain evidence="1">14028-0561.14</strain>
    </source>
</reference>
<reference evidence="2" key="2">
    <citation type="submission" date="2025-08" db="UniProtKB">
        <authorList>
            <consortium name="RefSeq"/>
        </authorList>
    </citation>
    <scope>IDENTIFICATION</scope>
    <source>
        <strain evidence="2">14028-0561.14</strain>
        <tissue evidence="2">Whole fly</tissue>
    </source>
</reference>
<dbReference type="RefSeq" id="XP_017016965.1">
    <property type="nucleotide sequence ID" value="XM_017161476.3"/>
</dbReference>
<keyword evidence="1" id="KW-1185">Reference proteome</keyword>
<organism evidence="1 2">
    <name type="scientific">Drosophila kikkawai</name>
    <name type="common">Fruit fly</name>
    <dbReference type="NCBI Taxonomy" id="30033"/>
    <lineage>
        <taxon>Eukaryota</taxon>
        <taxon>Metazoa</taxon>
        <taxon>Ecdysozoa</taxon>
        <taxon>Arthropoda</taxon>
        <taxon>Hexapoda</taxon>
        <taxon>Insecta</taxon>
        <taxon>Pterygota</taxon>
        <taxon>Neoptera</taxon>
        <taxon>Endopterygota</taxon>
        <taxon>Diptera</taxon>
        <taxon>Brachycera</taxon>
        <taxon>Muscomorpha</taxon>
        <taxon>Ephydroidea</taxon>
        <taxon>Drosophilidae</taxon>
        <taxon>Drosophila</taxon>
        <taxon>Sophophora</taxon>
    </lineage>
</organism>
<dbReference type="Pfam" id="PF07248">
    <property type="entry name" value="DUF1431"/>
    <property type="match status" value="1"/>
</dbReference>
<dbReference type="PANTHER" id="PTHR20977:SF0">
    <property type="entry name" value="AT13385P-RELATED"/>
    <property type="match status" value="1"/>
</dbReference>
<sequence length="320" mass="35191">MWRMYRVFVEQGLKSCLDSLANSCNQLKAEVLRPIFGAGSGVATSGAAGAPGASGAPGVGAVNISSVLCLQVRNYSKKAAADDNCGAPKECDTQKTDGSKGCGPSHFKGSICDMVKGTKAKKAEEKKESKPKKAKSSKKISMWEVDGCEYVPDCVLPSRLDIAYYRITDKQAREYQVTWNECPRLVIKPKKVCIHQKHPRPKPCRRRRKGQAATARPKMPMVNPMKCHEEGATSTCPRWTLPCCKPARNPPSCTLTRRVTKCKKRLAPYPSFSECRKDELPDAPPTECKCLATPMACEVWAEIRRRIARGKSPVLKCGEV</sequence>
<name>A0A6P4HMY3_DROKI</name>
<dbReference type="InterPro" id="IPR006611">
    <property type="entry name" value="DUF1431_DROsp"/>
</dbReference>
<evidence type="ECO:0000313" key="2">
    <source>
        <dbReference type="RefSeq" id="XP_017016965.1"/>
    </source>
</evidence>
<evidence type="ECO:0000313" key="1">
    <source>
        <dbReference type="Proteomes" id="UP001652661"/>
    </source>
</evidence>
<protein>
    <submittedName>
        <fullName evidence="2">Uncharacterized protein</fullName>
    </submittedName>
</protein>
<accession>A0A6P4HMY3</accession>
<dbReference type="AlphaFoldDB" id="A0A6P4HMY3"/>
<dbReference type="PANTHER" id="PTHR20977">
    <property type="entry name" value="AT13385P-RELATED"/>
    <property type="match status" value="1"/>
</dbReference>
<proteinExistence type="predicted"/>
<dbReference type="GeneID" id="108070845"/>